<evidence type="ECO:0000313" key="1">
    <source>
        <dbReference type="EMBL" id="SMB89024.1"/>
    </source>
</evidence>
<dbReference type="EMBL" id="FWWU01000009">
    <property type="protein sequence ID" value="SMB89024.1"/>
    <property type="molecule type" value="Genomic_DNA"/>
</dbReference>
<reference evidence="1 2" key="1">
    <citation type="submission" date="2017-04" db="EMBL/GenBank/DDBJ databases">
        <authorList>
            <person name="Afonso C.L."/>
            <person name="Miller P.J."/>
            <person name="Scott M.A."/>
            <person name="Spackman E."/>
            <person name="Goraichik I."/>
            <person name="Dimitrov K.M."/>
            <person name="Suarez D.L."/>
            <person name="Swayne D.E."/>
        </authorList>
    </citation>
    <scope>NUCLEOTIDE SEQUENCE [LARGE SCALE GENOMIC DNA]</scope>
    <source>
        <strain evidence="1 2">KR-140</strain>
    </source>
</reference>
<organism evidence="1 2">
    <name type="scientific">Deinococcus hopiensis KR-140</name>
    <dbReference type="NCBI Taxonomy" id="695939"/>
    <lineage>
        <taxon>Bacteria</taxon>
        <taxon>Thermotogati</taxon>
        <taxon>Deinococcota</taxon>
        <taxon>Deinococci</taxon>
        <taxon>Deinococcales</taxon>
        <taxon>Deinococcaceae</taxon>
        <taxon>Deinococcus</taxon>
    </lineage>
</organism>
<sequence length="65" mass="7051">MVGRVILLASTILLNARLRYPVGRGLCAVPRGGLHGFCSVTLLRSGVVVFDPLPSYNPRRCETDP</sequence>
<accession>A0A1W1V7R8</accession>
<dbReference type="AlphaFoldDB" id="A0A1W1V7R8"/>
<evidence type="ECO:0000313" key="2">
    <source>
        <dbReference type="Proteomes" id="UP000192582"/>
    </source>
</evidence>
<name>A0A1W1V7R8_9DEIO</name>
<proteinExistence type="predicted"/>
<keyword evidence="2" id="KW-1185">Reference proteome</keyword>
<protein>
    <submittedName>
        <fullName evidence="1">Uncharacterized protein</fullName>
    </submittedName>
</protein>
<gene>
    <name evidence="1" type="ORF">SAMN00790413_00237</name>
</gene>
<dbReference type="Proteomes" id="UP000192582">
    <property type="component" value="Unassembled WGS sequence"/>
</dbReference>